<dbReference type="SMART" id="SM01007">
    <property type="entry name" value="Aldolase_II"/>
    <property type="match status" value="1"/>
</dbReference>
<keyword evidence="1" id="KW-0479">Metal-binding</keyword>
<dbReference type="GO" id="GO:0016832">
    <property type="term" value="F:aldehyde-lyase activity"/>
    <property type="evidence" value="ECO:0007669"/>
    <property type="project" value="TreeGrafter"/>
</dbReference>
<name>A0A2R4M2D2_9RHOB</name>
<dbReference type="PANTHER" id="PTHR22789">
    <property type="entry name" value="FUCULOSE PHOSPHATE ALDOLASE"/>
    <property type="match status" value="1"/>
</dbReference>
<gene>
    <name evidence="4" type="ORF">DA792_09710</name>
</gene>
<dbReference type="InterPro" id="IPR001303">
    <property type="entry name" value="Aldolase_II/adducin_N"/>
</dbReference>
<evidence type="ECO:0000256" key="1">
    <source>
        <dbReference type="ARBA" id="ARBA00022723"/>
    </source>
</evidence>
<feature type="domain" description="Class II aldolase/adducin N-terminal" evidence="3">
    <location>
        <begin position="28"/>
        <end position="228"/>
    </location>
</feature>
<dbReference type="Proteomes" id="UP000241447">
    <property type="component" value="Chromosome"/>
</dbReference>
<evidence type="ECO:0000256" key="2">
    <source>
        <dbReference type="ARBA" id="ARBA00023239"/>
    </source>
</evidence>
<dbReference type="KEGG" id="cbak:DA792_09710"/>
<reference evidence="4 5" key="1">
    <citation type="submission" date="2018-03" db="EMBL/GenBank/DDBJ databases">
        <title>The Complete Genome of Celeribacter baekdonensis strain LH4, a Thiosulfate-Oxidizing Alphaproteobacterium Isolated from Gulf of Mexico Continental Slope Sediments.</title>
        <authorList>
            <person name="Flood B.E."/>
            <person name="Bailey J.V."/>
            <person name="Leprich D."/>
        </authorList>
    </citation>
    <scope>NUCLEOTIDE SEQUENCE [LARGE SCALE GENOMIC DNA]</scope>
    <source>
        <strain evidence="4 5">LH4</strain>
    </source>
</reference>
<sequence>MKSLWDDKEAERLRKAAGDDPAAQDLAMRVYTSRLIGQEADLVLHGGGNTSVKTRRRDEAGVERDVIHVKGSGWDLATIEGPGLPAMWLEPLLQARSTATMADEEMVSFLRREMLDQSGPNPSVEALLHAFLPAKFVDHTHSCAALAIANQPNAAEIAREIFGDELCLVPYVMPGFKLSHAADQIFSQDGAGTSGQFLVNHGLFSFGEDARTSYERILRYTTMCEEYLTAKGAGLMPEEAGTVQDDPDAHAAVAALREALGEWEIFADDLALDLRCGEATSRFLALDGLAEITARGTATPDHVIRIKPRPVIGEAAYGVQEWRDAIQSFAAWYADYFNRNAPLAEEPKTMLDPLPRVALIRGLGIVGIGRSAKEARVAADLAEQTARIVLSAEGIGRFTPLNERDLFDMEYWSLEQAKLKQVKKT</sequence>
<keyword evidence="2" id="KW-0456">Lyase</keyword>
<evidence type="ECO:0000313" key="5">
    <source>
        <dbReference type="Proteomes" id="UP000241447"/>
    </source>
</evidence>
<dbReference type="GO" id="GO:0005829">
    <property type="term" value="C:cytosol"/>
    <property type="evidence" value="ECO:0007669"/>
    <property type="project" value="TreeGrafter"/>
</dbReference>
<evidence type="ECO:0000259" key="3">
    <source>
        <dbReference type="SMART" id="SM01007"/>
    </source>
</evidence>
<accession>A0A2R4M2D2</accession>
<organism evidence="4 5">
    <name type="scientific">Celeribacter baekdonensis</name>
    <dbReference type="NCBI Taxonomy" id="875171"/>
    <lineage>
        <taxon>Bacteria</taxon>
        <taxon>Pseudomonadati</taxon>
        <taxon>Pseudomonadota</taxon>
        <taxon>Alphaproteobacteria</taxon>
        <taxon>Rhodobacterales</taxon>
        <taxon>Roseobacteraceae</taxon>
        <taxon>Celeribacter</taxon>
    </lineage>
</organism>
<dbReference type="InterPro" id="IPR050197">
    <property type="entry name" value="Aldolase_class_II_sugar_metab"/>
</dbReference>
<protein>
    <submittedName>
        <fullName evidence="4">Short-chain dehydrogenase</fullName>
    </submittedName>
</protein>
<dbReference type="GO" id="GO:0046872">
    <property type="term" value="F:metal ion binding"/>
    <property type="evidence" value="ECO:0007669"/>
    <property type="project" value="UniProtKB-KW"/>
</dbReference>
<proteinExistence type="predicted"/>
<dbReference type="GO" id="GO:0019323">
    <property type="term" value="P:pentose catabolic process"/>
    <property type="evidence" value="ECO:0007669"/>
    <property type="project" value="TreeGrafter"/>
</dbReference>
<dbReference type="InterPro" id="IPR036409">
    <property type="entry name" value="Aldolase_II/adducin_N_sf"/>
</dbReference>
<dbReference type="Pfam" id="PF00596">
    <property type="entry name" value="Aldolase_II"/>
    <property type="match status" value="1"/>
</dbReference>
<dbReference type="OrthoDB" id="9774430at2"/>
<evidence type="ECO:0000313" key="4">
    <source>
        <dbReference type="EMBL" id="AVW91321.1"/>
    </source>
</evidence>
<dbReference type="EMBL" id="CP028475">
    <property type="protein sequence ID" value="AVW91321.1"/>
    <property type="molecule type" value="Genomic_DNA"/>
</dbReference>
<dbReference type="RefSeq" id="WP_107719767.1">
    <property type="nucleotide sequence ID" value="NZ_CP028475.1"/>
</dbReference>
<dbReference type="AlphaFoldDB" id="A0A2R4M2D2"/>
<dbReference type="PANTHER" id="PTHR22789:SF0">
    <property type="entry name" value="3-OXO-TETRONATE 4-PHOSPHATE DECARBOXYLASE-RELATED"/>
    <property type="match status" value="1"/>
</dbReference>
<dbReference type="Gene3D" id="3.40.225.10">
    <property type="entry name" value="Class II aldolase/adducin N-terminal domain"/>
    <property type="match status" value="2"/>
</dbReference>
<dbReference type="SUPFAM" id="SSF53639">
    <property type="entry name" value="AraD/HMP-PK domain-like"/>
    <property type="match status" value="2"/>
</dbReference>